<evidence type="ECO:0000259" key="5">
    <source>
        <dbReference type="Pfam" id="PF14718"/>
    </source>
</evidence>
<dbReference type="InterPro" id="IPR023346">
    <property type="entry name" value="Lysozyme-like_dom_sf"/>
</dbReference>
<dbReference type="GO" id="GO:0004553">
    <property type="term" value="F:hydrolase activity, hydrolyzing O-glycosyl compounds"/>
    <property type="evidence" value="ECO:0007669"/>
    <property type="project" value="InterPro"/>
</dbReference>
<reference evidence="6 7" key="1">
    <citation type="submission" date="2016-12" db="EMBL/GenBank/DDBJ databases">
        <title>Isolation and genomic insights into novel planktonic Zetaproteobacteria from stratified waters of the Chesapeake Bay.</title>
        <authorList>
            <person name="McAllister S.M."/>
            <person name="Kato S."/>
            <person name="Chan C.S."/>
            <person name="Chiu B.K."/>
            <person name="Field E.K."/>
        </authorList>
    </citation>
    <scope>NUCLEOTIDE SEQUENCE [LARGE SCALE GENOMIC DNA]</scope>
    <source>
        <strain evidence="6 7">CP-8</strain>
    </source>
</reference>
<evidence type="ECO:0000313" key="7">
    <source>
        <dbReference type="Proteomes" id="UP000231637"/>
    </source>
</evidence>
<evidence type="ECO:0000256" key="1">
    <source>
        <dbReference type="ARBA" id="ARBA00007734"/>
    </source>
</evidence>
<evidence type="ECO:0000313" key="6">
    <source>
        <dbReference type="EMBL" id="ATX82840.1"/>
    </source>
</evidence>
<dbReference type="InterPro" id="IPR008939">
    <property type="entry name" value="Lytic_TGlycosylase_superhlx_U"/>
</dbReference>
<dbReference type="AlphaFoldDB" id="A0A2K8L687"/>
<dbReference type="Gene3D" id="1.10.1240.20">
    <property type="entry name" value="Lytic transglycosylase, superhelical linker domain"/>
    <property type="match status" value="1"/>
</dbReference>
<dbReference type="Gene3D" id="1.10.530.10">
    <property type="match status" value="1"/>
</dbReference>
<comment type="similarity">
    <text evidence="1">Belongs to the transglycosylase Slt family.</text>
</comment>
<dbReference type="InterPro" id="IPR012289">
    <property type="entry name" value="Lytic_TGlycosylase_superhlx_L"/>
</dbReference>
<keyword evidence="6" id="KW-0378">Hydrolase</keyword>
<organism evidence="6 7">
    <name type="scientific">Mariprofundus ferrinatatus</name>
    <dbReference type="NCBI Taxonomy" id="1921087"/>
    <lineage>
        <taxon>Bacteria</taxon>
        <taxon>Pseudomonadati</taxon>
        <taxon>Pseudomonadota</taxon>
        <taxon>Candidatius Mariprofundia</taxon>
        <taxon>Mariprofundales</taxon>
        <taxon>Mariprofundaceae</taxon>
        <taxon>Mariprofundus</taxon>
    </lineage>
</organism>
<protein>
    <submittedName>
        <fullName evidence="6">Soluble lytic murein transglycosylase</fullName>
        <ecNumber evidence="6">3.2.1.-</ecNumber>
    </submittedName>
</protein>
<keyword evidence="2 3" id="KW-0732">Signal</keyword>
<sequence>MHMQALLFVLLMFCASIAQADTIEQQRAWFEEARLALNNDDSGTFKSIKEKLGDYPLVPYLDIWMARQHLDKGNDDLVAEVLKQHAQIPESSSLRIAWLKQLAQKGKWAEIIKLLDQHPSDSSRLPEIAMVAAWHRGEKATAITLYSEHWINARKSSSYSESLHRQWEKSGHPTHEERWQRINQHINSGSWRKAKNEALHLPKVEQPLIGYWQKVQSDPEKMLLLWPEKVDTIPATMILKDGLVRLARNDAGRAWLLLPKLETKVSVADEVLADLKQNLALRAARQHRIEAVEWLAALPESHKSEETRNWQIRLLILDGQWEKTITAIDALPDRERKQSNWIYWKARALEINGEKKLAEPLYLLLANSRGYYSFLSSERLGLPLKFNSNVIEGAPADIEALSRLPAVQRAYEWLQLGHANKASAEWYAALRNSNRGEWRAAIHLASSWGWHDQAIRAAAKASEPDALEVRFPLGFEDAVAAASKESGLDSSSIWSIIRQESAFNFQAVSYAGARGLMQLMPATARDVAKKIKHPSRHPDLFSPDTNVRLGSTYLAQMKERFGSLALAAAAYNAGPHRVSLWVERSPFNGTEAWIEAIPFNETRRYVQQVMAFIAVYEWRQAKTPSSLIARIRGDETVSLKAVN</sequence>
<feature type="domain" description="Lytic transglycosylase superhelical linker" evidence="5">
    <location>
        <begin position="402"/>
        <end position="464"/>
    </location>
</feature>
<dbReference type="SUPFAM" id="SSF48435">
    <property type="entry name" value="Bacterial muramidases"/>
    <property type="match status" value="1"/>
</dbReference>
<dbReference type="EC" id="3.2.1.-" evidence="6"/>
<dbReference type="Proteomes" id="UP000231637">
    <property type="component" value="Chromosome"/>
</dbReference>
<dbReference type="InterPro" id="IPR008258">
    <property type="entry name" value="Transglycosylase_SLT_dom_1"/>
</dbReference>
<dbReference type="InterPro" id="IPR037061">
    <property type="entry name" value="Lytic_TGlycoase_superhlx_L_sf"/>
</dbReference>
<dbReference type="EMBL" id="CP018800">
    <property type="protein sequence ID" value="ATX82840.1"/>
    <property type="molecule type" value="Genomic_DNA"/>
</dbReference>
<gene>
    <name evidence="6" type="ORF">Ga0123462_2003</name>
</gene>
<dbReference type="PANTHER" id="PTHR37423:SF5">
    <property type="entry name" value="SOLUBLE LYTIC MUREIN TRANSGLYCOSYLASE"/>
    <property type="match status" value="1"/>
</dbReference>
<feature type="domain" description="Transglycosylase SLT" evidence="4">
    <location>
        <begin position="479"/>
        <end position="592"/>
    </location>
</feature>
<dbReference type="Gene3D" id="1.25.20.10">
    <property type="entry name" value="Bacterial muramidases"/>
    <property type="match status" value="1"/>
</dbReference>
<dbReference type="CDD" id="cd13401">
    <property type="entry name" value="Slt70-like"/>
    <property type="match status" value="1"/>
</dbReference>
<dbReference type="GO" id="GO:0042597">
    <property type="term" value="C:periplasmic space"/>
    <property type="evidence" value="ECO:0007669"/>
    <property type="project" value="InterPro"/>
</dbReference>
<evidence type="ECO:0000256" key="3">
    <source>
        <dbReference type="SAM" id="SignalP"/>
    </source>
</evidence>
<dbReference type="Pfam" id="PF01464">
    <property type="entry name" value="SLT"/>
    <property type="match status" value="1"/>
</dbReference>
<accession>A0A2K8L687</accession>
<dbReference type="PANTHER" id="PTHR37423">
    <property type="entry name" value="SOLUBLE LYTIC MUREIN TRANSGLYCOSYLASE-RELATED"/>
    <property type="match status" value="1"/>
</dbReference>
<feature type="signal peptide" evidence="3">
    <location>
        <begin position="1"/>
        <end position="20"/>
    </location>
</feature>
<evidence type="ECO:0000259" key="4">
    <source>
        <dbReference type="Pfam" id="PF01464"/>
    </source>
</evidence>
<dbReference type="Pfam" id="PF14718">
    <property type="entry name" value="SLT_L"/>
    <property type="match status" value="1"/>
</dbReference>
<feature type="chain" id="PRO_5014732999" evidence="3">
    <location>
        <begin position="21"/>
        <end position="643"/>
    </location>
</feature>
<dbReference type="SUPFAM" id="SSF53955">
    <property type="entry name" value="Lysozyme-like"/>
    <property type="match status" value="1"/>
</dbReference>
<dbReference type="KEGG" id="mfn:Ga0123462_2003"/>
<keyword evidence="7" id="KW-1185">Reference proteome</keyword>
<proteinExistence type="inferred from homology"/>
<keyword evidence="6" id="KW-0326">Glycosidase</keyword>
<evidence type="ECO:0000256" key="2">
    <source>
        <dbReference type="ARBA" id="ARBA00022729"/>
    </source>
</evidence>
<name>A0A2K8L687_9PROT</name>